<sequence length="85" mass="9174">MTSNIVDLHASSGETKYNKITRLAAEVEAWRVAARVLDAGISTPEGLPTCLHDLSDAEAFRSKAALDKHTAKRASADAALNQIRR</sequence>
<evidence type="ECO:0000313" key="1">
    <source>
        <dbReference type="EMBL" id="MBB3018715.1"/>
    </source>
</evidence>
<protein>
    <submittedName>
        <fullName evidence="1">Uncharacterized protein</fullName>
    </submittedName>
</protein>
<comment type="caution">
    <text evidence="1">The sequence shown here is derived from an EMBL/GenBank/DDBJ whole genome shotgun (WGS) entry which is preliminary data.</text>
</comment>
<keyword evidence="2" id="KW-1185">Reference proteome</keyword>
<gene>
    <name evidence="1" type="ORF">FHR70_001769</name>
</gene>
<organism evidence="1 2">
    <name type="scientific">Microvirga lupini</name>
    <dbReference type="NCBI Taxonomy" id="420324"/>
    <lineage>
        <taxon>Bacteria</taxon>
        <taxon>Pseudomonadati</taxon>
        <taxon>Pseudomonadota</taxon>
        <taxon>Alphaproteobacteria</taxon>
        <taxon>Hyphomicrobiales</taxon>
        <taxon>Methylobacteriaceae</taxon>
        <taxon>Microvirga</taxon>
    </lineage>
</organism>
<reference evidence="1 2" key="1">
    <citation type="submission" date="2020-08" db="EMBL/GenBank/DDBJ databases">
        <title>The Agave Microbiome: Exploring the role of microbial communities in plant adaptations to desert environments.</title>
        <authorList>
            <person name="Partida-Martinez L.P."/>
        </authorList>
    </citation>
    <scope>NUCLEOTIDE SEQUENCE [LARGE SCALE GENOMIC DNA]</scope>
    <source>
        <strain evidence="1 2">AT3.9</strain>
    </source>
</reference>
<evidence type="ECO:0000313" key="2">
    <source>
        <dbReference type="Proteomes" id="UP000532010"/>
    </source>
</evidence>
<accession>A0A7W4VK81</accession>
<name>A0A7W4VK81_9HYPH</name>
<proteinExistence type="predicted"/>
<dbReference type="EMBL" id="JACHWB010000002">
    <property type="protein sequence ID" value="MBB3018715.1"/>
    <property type="molecule type" value="Genomic_DNA"/>
</dbReference>
<dbReference type="AlphaFoldDB" id="A0A7W4VK81"/>
<dbReference type="Proteomes" id="UP000532010">
    <property type="component" value="Unassembled WGS sequence"/>
</dbReference>